<dbReference type="CDD" id="cd04301">
    <property type="entry name" value="NAT_SF"/>
    <property type="match status" value="1"/>
</dbReference>
<sequence>MPGPLLAGLDLSVRSPVDLDCRLNLGAHLLRLGPDSRQNRFLSATSDSAVWRYAETTAAAAVIHAWRRGRVVGIAEVHIRPGRRPVAEIALSVEEGDRDAGIGSALFDKALRECRKRGVWEIWIVYLRTNEPIRRISERAGFTPVPDMDPGIVQSHVGRPLPPEAAAARRLDPPGRIS</sequence>
<dbReference type="InterPro" id="IPR016181">
    <property type="entry name" value="Acyl_CoA_acyltransferase"/>
</dbReference>
<accession>A0A2R8B313</accession>
<reference evidence="3 4" key="1">
    <citation type="submission" date="2018-03" db="EMBL/GenBank/DDBJ databases">
        <authorList>
            <person name="Keele B.F."/>
        </authorList>
    </citation>
    <scope>NUCLEOTIDE SEQUENCE [LARGE SCALE GENOMIC DNA]</scope>
    <source>
        <strain evidence="3 4">CECT 8626</strain>
    </source>
</reference>
<dbReference type="PROSITE" id="PS51186">
    <property type="entry name" value="GNAT"/>
    <property type="match status" value="1"/>
</dbReference>
<feature type="domain" description="N-acetyltransferase" evidence="2">
    <location>
        <begin position="9"/>
        <end position="164"/>
    </location>
</feature>
<dbReference type="AlphaFoldDB" id="A0A2R8B313"/>
<proteinExistence type="predicted"/>
<gene>
    <name evidence="3" type="ORF">DEA8626_00555</name>
</gene>
<dbReference type="Proteomes" id="UP000244924">
    <property type="component" value="Unassembled WGS sequence"/>
</dbReference>
<evidence type="ECO:0000259" key="2">
    <source>
        <dbReference type="PROSITE" id="PS51186"/>
    </source>
</evidence>
<evidence type="ECO:0000313" key="4">
    <source>
        <dbReference type="Proteomes" id="UP000244924"/>
    </source>
</evidence>
<dbReference type="EMBL" id="OMOQ01000001">
    <property type="protein sequence ID" value="SPH17041.1"/>
    <property type="molecule type" value="Genomic_DNA"/>
</dbReference>
<dbReference type="Pfam" id="PF00583">
    <property type="entry name" value="Acetyltransf_1"/>
    <property type="match status" value="1"/>
</dbReference>
<feature type="compositionally biased region" description="Basic and acidic residues" evidence="1">
    <location>
        <begin position="167"/>
        <end position="178"/>
    </location>
</feature>
<feature type="region of interest" description="Disordered" evidence="1">
    <location>
        <begin position="155"/>
        <end position="178"/>
    </location>
</feature>
<name>A0A2R8B313_9RHOB</name>
<evidence type="ECO:0000256" key="1">
    <source>
        <dbReference type="SAM" id="MobiDB-lite"/>
    </source>
</evidence>
<dbReference type="RefSeq" id="WP_181366338.1">
    <property type="nucleotide sequence ID" value="NZ_OMOQ01000001.1"/>
</dbReference>
<dbReference type="InterPro" id="IPR000182">
    <property type="entry name" value="GNAT_dom"/>
</dbReference>
<dbReference type="Gene3D" id="3.40.630.30">
    <property type="match status" value="1"/>
</dbReference>
<protein>
    <recommendedName>
        <fullName evidence="2">N-acetyltransferase domain-containing protein</fullName>
    </recommendedName>
</protein>
<organism evidence="3 4">
    <name type="scientific">Albidovulum aquaemixtae</name>
    <dbReference type="NCBI Taxonomy" id="1542388"/>
    <lineage>
        <taxon>Bacteria</taxon>
        <taxon>Pseudomonadati</taxon>
        <taxon>Pseudomonadota</taxon>
        <taxon>Alphaproteobacteria</taxon>
        <taxon>Rhodobacterales</taxon>
        <taxon>Paracoccaceae</taxon>
        <taxon>Albidovulum</taxon>
    </lineage>
</organism>
<keyword evidence="4" id="KW-1185">Reference proteome</keyword>
<dbReference type="SUPFAM" id="SSF55729">
    <property type="entry name" value="Acyl-CoA N-acyltransferases (Nat)"/>
    <property type="match status" value="1"/>
</dbReference>
<evidence type="ECO:0000313" key="3">
    <source>
        <dbReference type="EMBL" id="SPH17041.1"/>
    </source>
</evidence>
<dbReference type="GO" id="GO:0016747">
    <property type="term" value="F:acyltransferase activity, transferring groups other than amino-acyl groups"/>
    <property type="evidence" value="ECO:0007669"/>
    <property type="project" value="InterPro"/>
</dbReference>